<comment type="similarity">
    <text evidence="1">Belongs to the TenA family.</text>
</comment>
<comment type="catalytic activity">
    <reaction evidence="1">
        <text>thiamine + H2O = 5-(2-hydroxyethyl)-4-methylthiazole + 4-amino-5-hydroxymethyl-2-methylpyrimidine + H(+)</text>
        <dbReference type="Rhea" id="RHEA:17509"/>
        <dbReference type="ChEBI" id="CHEBI:15377"/>
        <dbReference type="ChEBI" id="CHEBI:15378"/>
        <dbReference type="ChEBI" id="CHEBI:16892"/>
        <dbReference type="ChEBI" id="CHEBI:17957"/>
        <dbReference type="ChEBI" id="CHEBI:18385"/>
        <dbReference type="EC" id="3.5.99.2"/>
    </reaction>
</comment>
<keyword evidence="1" id="KW-0784">Thiamine biosynthesis</keyword>
<gene>
    <name evidence="3" type="primary">tenA</name>
    <name evidence="3" type="ORF">H0I76_14075</name>
</gene>
<dbReference type="Gene3D" id="1.20.910.10">
    <property type="entry name" value="Heme oxygenase-like"/>
    <property type="match status" value="1"/>
</dbReference>
<keyword evidence="4" id="KW-1185">Reference proteome</keyword>
<dbReference type="PANTHER" id="PTHR43198:SF2">
    <property type="entry name" value="SI:CH1073-67J19.1-RELATED"/>
    <property type="match status" value="1"/>
</dbReference>
<evidence type="ECO:0000256" key="1">
    <source>
        <dbReference type="RuleBase" id="RU363093"/>
    </source>
</evidence>
<dbReference type="GO" id="GO:0005829">
    <property type="term" value="C:cytosol"/>
    <property type="evidence" value="ECO:0007669"/>
    <property type="project" value="TreeGrafter"/>
</dbReference>
<dbReference type="CDD" id="cd19367">
    <property type="entry name" value="TenA_C_ScTHI20-like"/>
    <property type="match status" value="1"/>
</dbReference>
<feature type="domain" description="Thiaminase-2/PQQC" evidence="2">
    <location>
        <begin position="14"/>
        <end position="225"/>
    </location>
</feature>
<dbReference type="GO" id="GO:0050334">
    <property type="term" value="F:thiaminase activity"/>
    <property type="evidence" value="ECO:0007669"/>
    <property type="project" value="UniProtKB-EC"/>
</dbReference>
<evidence type="ECO:0000313" key="4">
    <source>
        <dbReference type="Proteomes" id="UP000655420"/>
    </source>
</evidence>
<dbReference type="GO" id="GO:0009228">
    <property type="term" value="P:thiamine biosynthetic process"/>
    <property type="evidence" value="ECO:0007669"/>
    <property type="project" value="UniProtKB-KW"/>
</dbReference>
<comment type="function">
    <text evidence="1">Catalyzes an amino-pyrimidine hydrolysis reaction at the C5' of the pyrimidine moiety of thiamine compounds, a reaction that is part of a thiamine salvage pathway.</text>
</comment>
<dbReference type="NCBIfam" id="TIGR04306">
    <property type="entry name" value="salvage_TenA"/>
    <property type="match status" value="1"/>
</dbReference>
<dbReference type="RefSeq" id="WP_200610949.1">
    <property type="nucleotide sequence ID" value="NZ_JAEHHL010000008.1"/>
</dbReference>
<evidence type="ECO:0000259" key="2">
    <source>
        <dbReference type="Pfam" id="PF03070"/>
    </source>
</evidence>
<comment type="caution">
    <text evidence="3">The sequence shown here is derived from an EMBL/GenBank/DDBJ whole genome shotgun (WGS) entry which is preliminary data.</text>
</comment>
<organism evidence="3 4">
    <name type="scientific">Thermohalobaculum xanthum</name>
    <dbReference type="NCBI Taxonomy" id="2753746"/>
    <lineage>
        <taxon>Bacteria</taxon>
        <taxon>Pseudomonadati</taxon>
        <taxon>Pseudomonadota</taxon>
        <taxon>Alphaproteobacteria</taxon>
        <taxon>Rhodobacterales</taxon>
        <taxon>Paracoccaceae</taxon>
        <taxon>Thermohalobaculum</taxon>
    </lineage>
</organism>
<dbReference type="InterPro" id="IPR050967">
    <property type="entry name" value="Thiamine_Salvage_TenA"/>
</dbReference>
<comment type="catalytic activity">
    <reaction evidence="1">
        <text>4-amino-5-aminomethyl-2-methylpyrimidine + H2O = 4-amino-5-hydroxymethyl-2-methylpyrimidine + NH4(+)</text>
        <dbReference type="Rhea" id="RHEA:31799"/>
        <dbReference type="ChEBI" id="CHEBI:15377"/>
        <dbReference type="ChEBI" id="CHEBI:16892"/>
        <dbReference type="ChEBI" id="CHEBI:28938"/>
        <dbReference type="ChEBI" id="CHEBI:63416"/>
        <dbReference type="EC" id="3.5.99.2"/>
    </reaction>
</comment>
<dbReference type="InterPro" id="IPR016084">
    <property type="entry name" value="Haem_Oase-like_multi-hlx"/>
</dbReference>
<dbReference type="Pfam" id="PF03070">
    <property type="entry name" value="TENA_THI-4"/>
    <property type="match status" value="1"/>
</dbReference>
<dbReference type="AlphaFoldDB" id="A0A8J7M9R6"/>
<dbReference type="GO" id="GO:0009229">
    <property type="term" value="P:thiamine diphosphate biosynthetic process"/>
    <property type="evidence" value="ECO:0007669"/>
    <property type="project" value="UniProtKB-UniPathway"/>
</dbReference>
<reference evidence="3" key="1">
    <citation type="submission" date="2020-12" db="EMBL/GenBank/DDBJ databases">
        <title>Bacterial taxonomy.</title>
        <authorList>
            <person name="Pan X."/>
        </authorList>
    </citation>
    <scope>NUCLEOTIDE SEQUENCE</scope>
    <source>
        <strain evidence="3">M0105</strain>
    </source>
</reference>
<keyword evidence="1" id="KW-0378">Hydrolase</keyword>
<name>A0A8J7M9R6_9RHOB</name>
<proteinExistence type="inferred from homology"/>
<sequence>MSPPDFGSRVFAGWRAAAPAWDAYTRHAFVEGMRTGQLPRPAFLHYLVQDYVFLVHFSRAWAMGVVKAESLAEMRTAAATVDALVNHEMRLHVEVCAKAGITEAALYSAAEEPENLAYTRYVMDAGLSGDFLDLMAALAPCVLGYGEIGARLGREATSDVYADWIGTYAGEEYQGVCAEVGGLIDAAAAARLGAEPERSPRWDRLCRRFATATRLEVGFWDMGLRGGA</sequence>
<dbReference type="EMBL" id="JAEHHL010000008">
    <property type="protein sequence ID" value="MBK0400323.1"/>
    <property type="molecule type" value="Genomic_DNA"/>
</dbReference>
<dbReference type="InterPro" id="IPR004305">
    <property type="entry name" value="Thiaminase-2/PQQC"/>
</dbReference>
<dbReference type="Proteomes" id="UP000655420">
    <property type="component" value="Unassembled WGS sequence"/>
</dbReference>
<dbReference type="SUPFAM" id="SSF48613">
    <property type="entry name" value="Heme oxygenase-like"/>
    <property type="match status" value="1"/>
</dbReference>
<comment type="pathway">
    <text evidence="1">Cofactor biosynthesis; thiamine diphosphate biosynthesis.</text>
</comment>
<dbReference type="PANTHER" id="PTHR43198">
    <property type="entry name" value="BIFUNCTIONAL TH2 PROTEIN"/>
    <property type="match status" value="1"/>
</dbReference>
<protein>
    <recommendedName>
        <fullName evidence="1">Aminopyrimidine aminohydrolase</fullName>
        <ecNumber evidence="1">3.5.99.2</ecNumber>
    </recommendedName>
</protein>
<dbReference type="EC" id="3.5.99.2" evidence="1"/>
<evidence type="ECO:0000313" key="3">
    <source>
        <dbReference type="EMBL" id="MBK0400323.1"/>
    </source>
</evidence>
<dbReference type="UniPathway" id="UPA00060"/>
<dbReference type="InterPro" id="IPR027574">
    <property type="entry name" value="Thiaminase_II"/>
</dbReference>
<accession>A0A8J7M9R6</accession>